<dbReference type="Proteomes" id="UP001152607">
    <property type="component" value="Unassembled WGS sequence"/>
</dbReference>
<organism evidence="1 2">
    <name type="scientific">Periconia digitata</name>
    <dbReference type="NCBI Taxonomy" id="1303443"/>
    <lineage>
        <taxon>Eukaryota</taxon>
        <taxon>Fungi</taxon>
        <taxon>Dikarya</taxon>
        <taxon>Ascomycota</taxon>
        <taxon>Pezizomycotina</taxon>
        <taxon>Dothideomycetes</taxon>
        <taxon>Pleosporomycetidae</taxon>
        <taxon>Pleosporales</taxon>
        <taxon>Massarineae</taxon>
        <taxon>Periconiaceae</taxon>
        <taxon>Periconia</taxon>
    </lineage>
</organism>
<reference evidence="1" key="1">
    <citation type="submission" date="2023-01" db="EMBL/GenBank/DDBJ databases">
        <authorList>
            <person name="Van Ghelder C."/>
            <person name="Rancurel C."/>
        </authorList>
    </citation>
    <scope>NUCLEOTIDE SEQUENCE</scope>
    <source>
        <strain evidence="1">CNCM I-4278</strain>
    </source>
</reference>
<proteinExistence type="predicted"/>
<dbReference type="AlphaFoldDB" id="A0A9W4UJU2"/>
<accession>A0A9W4UJU2</accession>
<name>A0A9W4UJU2_9PLEO</name>
<sequence>MSVYWWLELFPYQPQTRKGLQLAVVQQSGQVAFLQVLPHSYTVPQLFANTL</sequence>
<keyword evidence="2" id="KW-1185">Reference proteome</keyword>
<dbReference type="EMBL" id="CAOQHR010000007">
    <property type="protein sequence ID" value="CAI6336984.1"/>
    <property type="molecule type" value="Genomic_DNA"/>
</dbReference>
<evidence type="ECO:0000313" key="2">
    <source>
        <dbReference type="Proteomes" id="UP001152607"/>
    </source>
</evidence>
<evidence type="ECO:0000313" key="1">
    <source>
        <dbReference type="EMBL" id="CAI6336984.1"/>
    </source>
</evidence>
<gene>
    <name evidence="1" type="ORF">PDIGIT_LOCUS10091</name>
</gene>
<protein>
    <submittedName>
        <fullName evidence="1">Uncharacterized protein</fullName>
    </submittedName>
</protein>
<comment type="caution">
    <text evidence="1">The sequence shown here is derived from an EMBL/GenBank/DDBJ whole genome shotgun (WGS) entry which is preliminary data.</text>
</comment>